<protein>
    <submittedName>
        <fullName evidence="1">Uncharacterized protein</fullName>
    </submittedName>
</protein>
<evidence type="ECO:0000313" key="1">
    <source>
        <dbReference type="EMBL" id="KAH7958596.1"/>
    </source>
</evidence>
<reference evidence="1" key="1">
    <citation type="submission" date="2020-05" db="EMBL/GenBank/DDBJ databases">
        <title>Large-scale comparative analyses of tick genomes elucidate their genetic diversity and vector capacities.</title>
        <authorList>
            <person name="Jia N."/>
            <person name="Wang J."/>
            <person name="Shi W."/>
            <person name="Du L."/>
            <person name="Sun Y."/>
            <person name="Zhan W."/>
            <person name="Jiang J."/>
            <person name="Wang Q."/>
            <person name="Zhang B."/>
            <person name="Ji P."/>
            <person name="Sakyi L.B."/>
            <person name="Cui X."/>
            <person name="Yuan T."/>
            <person name="Jiang B."/>
            <person name="Yang W."/>
            <person name="Lam T.T.-Y."/>
            <person name="Chang Q."/>
            <person name="Ding S."/>
            <person name="Wang X."/>
            <person name="Zhu J."/>
            <person name="Ruan X."/>
            <person name="Zhao L."/>
            <person name="Wei J."/>
            <person name="Que T."/>
            <person name="Du C."/>
            <person name="Cheng J."/>
            <person name="Dai P."/>
            <person name="Han X."/>
            <person name="Huang E."/>
            <person name="Gao Y."/>
            <person name="Liu J."/>
            <person name="Shao H."/>
            <person name="Ye R."/>
            <person name="Li L."/>
            <person name="Wei W."/>
            <person name="Wang X."/>
            <person name="Wang C."/>
            <person name="Yang T."/>
            <person name="Huo Q."/>
            <person name="Li W."/>
            <person name="Guo W."/>
            <person name="Chen H."/>
            <person name="Zhou L."/>
            <person name="Ni X."/>
            <person name="Tian J."/>
            <person name="Zhou Y."/>
            <person name="Sheng Y."/>
            <person name="Liu T."/>
            <person name="Pan Y."/>
            <person name="Xia L."/>
            <person name="Li J."/>
            <person name="Zhao F."/>
            <person name="Cao W."/>
        </authorList>
    </citation>
    <scope>NUCLEOTIDE SEQUENCE</scope>
    <source>
        <strain evidence="1">Dsil-2018</strain>
    </source>
</reference>
<dbReference type="Proteomes" id="UP000821865">
    <property type="component" value="Chromosome 3"/>
</dbReference>
<organism evidence="1 2">
    <name type="scientific">Dermacentor silvarum</name>
    <name type="common">Tick</name>
    <dbReference type="NCBI Taxonomy" id="543639"/>
    <lineage>
        <taxon>Eukaryota</taxon>
        <taxon>Metazoa</taxon>
        <taxon>Ecdysozoa</taxon>
        <taxon>Arthropoda</taxon>
        <taxon>Chelicerata</taxon>
        <taxon>Arachnida</taxon>
        <taxon>Acari</taxon>
        <taxon>Parasitiformes</taxon>
        <taxon>Ixodida</taxon>
        <taxon>Ixodoidea</taxon>
        <taxon>Ixodidae</taxon>
        <taxon>Rhipicephalinae</taxon>
        <taxon>Dermacentor</taxon>
    </lineage>
</organism>
<sequence>MAEWNTPAGLNVGLFLAFTQSKIDELGGQQGRLLRSVLLKSISEKAAELVQREPHAYIHNDGAIEILHPAAAAWNPSRLAPAAWSPARLSDLEDPFERDFQDLSLLANQPGDDAAQDSLSADFSILRLLDEEPQEAGPDSSDDAPTAPGDAAAAGTLPEGGQASLHGHQQSTVGEEHAEKPELHEQADMDHARAEMPWFPPFQRTSPPGANAYQLFPSTDENAEDSDEVALPDVSPGADVDFGDSFGFGVPGDL</sequence>
<comment type="caution">
    <text evidence="1">The sequence shown here is derived from an EMBL/GenBank/DDBJ whole genome shotgun (WGS) entry which is preliminary data.</text>
</comment>
<accession>A0ACB8D2L4</accession>
<proteinExistence type="predicted"/>
<name>A0ACB8D2L4_DERSI</name>
<keyword evidence="2" id="KW-1185">Reference proteome</keyword>
<dbReference type="EMBL" id="CM023472">
    <property type="protein sequence ID" value="KAH7958596.1"/>
    <property type="molecule type" value="Genomic_DNA"/>
</dbReference>
<gene>
    <name evidence="1" type="ORF">HPB49_003174</name>
</gene>
<evidence type="ECO:0000313" key="2">
    <source>
        <dbReference type="Proteomes" id="UP000821865"/>
    </source>
</evidence>